<dbReference type="EMBL" id="MHRQ01000020">
    <property type="protein sequence ID" value="OHA26525.1"/>
    <property type="molecule type" value="Genomic_DNA"/>
</dbReference>
<reference evidence="1 2" key="1">
    <citation type="journal article" date="2016" name="Nat. Commun.">
        <title>Thousands of microbial genomes shed light on interconnected biogeochemical processes in an aquifer system.</title>
        <authorList>
            <person name="Anantharaman K."/>
            <person name="Brown C.T."/>
            <person name="Hug L.A."/>
            <person name="Sharon I."/>
            <person name="Castelle C.J."/>
            <person name="Probst A.J."/>
            <person name="Thomas B.C."/>
            <person name="Singh A."/>
            <person name="Wilkins M.J."/>
            <person name="Karaoz U."/>
            <person name="Brodie E.L."/>
            <person name="Williams K.H."/>
            <person name="Hubbard S.S."/>
            <person name="Banfield J.F."/>
        </authorList>
    </citation>
    <scope>NUCLEOTIDE SEQUENCE [LARGE SCALE GENOMIC DNA]</scope>
</reference>
<dbReference type="Proteomes" id="UP000177565">
    <property type="component" value="Unassembled WGS sequence"/>
</dbReference>
<accession>A0A1G2MRN8</accession>
<sequence>MKITLCGSIAFYKEMESVRDQLLKLGHVVKIPELALEVPQEFGSGKKVYFGKYIEEKGGMDAFPVGHKIWNLKEGAIRDHYEKIDWADAILVVNHEKRGIEGYIGGNTLIEIGVSFYLKKPIYILHPVSSELSYKQEILGMKPIMLDGDISKIS</sequence>
<name>A0A1G2MRN8_9BACT</name>
<dbReference type="STRING" id="1802312.A3C06_03030"/>
<organism evidence="1 2">
    <name type="scientific">Candidatus Taylorbacteria bacterium RIFCSPHIGHO2_02_FULL_46_13</name>
    <dbReference type="NCBI Taxonomy" id="1802312"/>
    <lineage>
        <taxon>Bacteria</taxon>
        <taxon>Candidatus Tayloriibacteriota</taxon>
    </lineage>
</organism>
<protein>
    <recommendedName>
        <fullName evidence="3">Maf-like protein</fullName>
    </recommendedName>
</protein>
<proteinExistence type="predicted"/>
<dbReference type="AlphaFoldDB" id="A0A1G2MRN8"/>
<comment type="caution">
    <text evidence="1">The sequence shown here is derived from an EMBL/GenBank/DDBJ whole genome shotgun (WGS) entry which is preliminary data.</text>
</comment>
<evidence type="ECO:0008006" key="3">
    <source>
        <dbReference type="Google" id="ProtNLM"/>
    </source>
</evidence>
<evidence type="ECO:0000313" key="2">
    <source>
        <dbReference type="Proteomes" id="UP000177565"/>
    </source>
</evidence>
<gene>
    <name evidence="1" type="ORF">A3C06_03030</name>
</gene>
<evidence type="ECO:0000313" key="1">
    <source>
        <dbReference type="EMBL" id="OHA26525.1"/>
    </source>
</evidence>